<accession>A0ABY4RTU2</accession>
<organism evidence="4 5">
    <name type="scientific">Paenibacillus konkukensis</name>
    <dbReference type="NCBI Taxonomy" id="2020716"/>
    <lineage>
        <taxon>Bacteria</taxon>
        <taxon>Bacillati</taxon>
        <taxon>Bacillota</taxon>
        <taxon>Bacilli</taxon>
        <taxon>Bacillales</taxon>
        <taxon>Paenibacillaceae</taxon>
        <taxon>Paenibacillus</taxon>
    </lineage>
</organism>
<evidence type="ECO:0000256" key="3">
    <source>
        <dbReference type="SAM" id="SignalP"/>
    </source>
</evidence>
<evidence type="ECO:0000313" key="5">
    <source>
        <dbReference type="Proteomes" id="UP001057134"/>
    </source>
</evidence>
<keyword evidence="1 3" id="KW-0732">Signal</keyword>
<evidence type="ECO:0000256" key="2">
    <source>
        <dbReference type="SAM" id="MobiDB-lite"/>
    </source>
</evidence>
<gene>
    <name evidence="4" type="ORF">SK3146_05311</name>
</gene>
<dbReference type="InterPro" id="IPR037873">
    <property type="entry name" value="BamE-like"/>
</dbReference>
<keyword evidence="5" id="KW-1185">Reference proteome</keyword>
<dbReference type="RefSeq" id="WP_249861593.1">
    <property type="nucleotide sequence ID" value="NZ_CP027059.1"/>
</dbReference>
<feature type="compositionally biased region" description="Low complexity" evidence="2">
    <location>
        <begin position="28"/>
        <end position="44"/>
    </location>
</feature>
<feature type="region of interest" description="Disordered" evidence="2">
    <location>
        <begin position="20"/>
        <end position="94"/>
    </location>
</feature>
<evidence type="ECO:0000313" key="4">
    <source>
        <dbReference type="EMBL" id="UQZ86019.1"/>
    </source>
</evidence>
<evidence type="ECO:0008006" key="6">
    <source>
        <dbReference type="Google" id="ProtNLM"/>
    </source>
</evidence>
<reference evidence="4" key="2">
    <citation type="journal article" date="2021" name="J Anim Sci Technol">
        <title>Complete genome sequence of Paenibacillus konkukensis sp. nov. SK3146 as a potential probiotic strain.</title>
        <authorList>
            <person name="Jung H.I."/>
            <person name="Park S."/>
            <person name="Niu K.M."/>
            <person name="Lee S.W."/>
            <person name="Kothari D."/>
            <person name="Yi K.J."/>
            <person name="Kim S.K."/>
        </authorList>
    </citation>
    <scope>NUCLEOTIDE SEQUENCE</scope>
    <source>
        <strain evidence="4">SK3146</strain>
    </source>
</reference>
<feature type="compositionally biased region" description="Polar residues" evidence="2">
    <location>
        <begin position="60"/>
        <end position="72"/>
    </location>
</feature>
<feature type="signal peptide" evidence="3">
    <location>
        <begin position="1"/>
        <end position="20"/>
    </location>
</feature>
<reference evidence="4" key="1">
    <citation type="submission" date="2018-02" db="EMBL/GenBank/DDBJ databases">
        <authorList>
            <person name="Kim S.-K."/>
            <person name="Jung H.-I."/>
            <person name="Lee S.-W."/>
        </authorList>
    </citation>
    <scope>NUCLEOTIDE SEQUENCE</scope>
    <source>
        <strain evidence="4">SK3146</strain>
    </source>
</reference>
<dbReference type="Proteomes" id="UP001057134">
    <property type="component" value="Chromosome"/>
</dbReference>
<protein>
    <recommendedName>
        <fullName evidence="6">Lipoprotein</fullName>
    </recommendedName>
</protein>
<dbReference type="Gene3D" id="3.30.1450.10">
    <property type="match status" value="1"/>
</dbReference>
<proteinExistence type="predicted"/>
<name>A0ABY4RTU2_9BACL</name>
<evidence type="ECO:0000256" key="1">
    <source>
        <dbReference type="ARBA" id="ARBA00022729"/>
    </source>
</evidence>
<feature type="chain" id="PRO_5046093289" description="Lipoprotein" evidence="3">
    <location>
        <begin position="21"/>
        <end position="158"/>
    </location>
</feature>
<sequence>MKRQALIALFALTMLVSACSKQTDQAGTASPTPTPDTSQQTQSPAPSPTPTPTPAAQDSNNNKSADQGQTKENPPVEAPKGAAEQPVVTTDQYSKVDFGMSFDDVTKTMGQMGKLISEAKAEDGSNPVQTYEYKLKDGGSAKITFRNGKVTSKSDSSK</sequence>
<dbReference type="PROSITE" id="PS51257">
    <property type="entry name" value="PROKAR_LIPOPROTEIN"/>
    <property type="match status" value="1"/>
</dbReference>
<dbReference type="EMBL" id="CP027059">
    <property type="protein sequence ID" value="UQZ86019.1"/>
    <property type="molecule type" value="Genomic_DNA"/>
</dbReference>